<feature type="compositionally biased region" description="Low complexity" evidence="1">
    <location>
        <begin position="104"/>
        <end position="123"/>
    </location>
</feature>
<reference evidence="2 3" key="1">
    <citation type="submission" date="2020-07" db="EMBL/GenBank/DDBJ databases">
        <title>Comparative genomics of pyrophilous fungi reveals a link between fire events and developmental genes.</title>
        <authorList>
            <consortium name="DOE Joint Genome Institute"/>
            <person name="Steindorff A.S."/>
            <person name="Carver A."/>
            <person name="Calhoun S."/>
            <person name="Stillman K."/>
            <person name="Liu H."/>
            <person name="Lipzen A."/>
            <person name="Pangilinan J."/>
            <person name="Labutti K."/>
            <person name="Bruns T.D."/>
            <person name="Grigoriev I.V."/>
        </authorList>
    </citation>
    <scope>NUCLEOTIDE SEQUENCE [LARGE SCALE GENOMIC DNA]</scope>
    <source>
        <strain evidence="2 3">CBS 144469</strain>
    </source>
</reference>
<name>A0A8H6M906_9AGAR</name>
<feature type="region of interest" description="Disordered" evidence="1">
    <location>
        <begin position="104"/>
        <end position="247"/>
    </location>
</feature>
<dbReference type="OrthoDB" id="10370227at2759"/>
<dbReference type="Proteomes" id="UP000521943">
    <property type="component" value="Unassembled WGS sequence"/>
</dbReference>
<proteinExistence type="predicted"/>
<evidence type="ECO:0000313" key="2">
    <source>
        <dbReference type="EMBL" id="KAF6755582.1"/>
    </source>
</evidence>
<accession>A0A8H6M906</accession>
<evidence type="ECO:0000313" key="3">
    <source>
        <dbReference type="Proteomes" id="UP000521943"/>
    </source>
</evidence>
<keyword evidence="3" id="KW-1185">Reference proteome</keyword>
<feature type="compositionally biased region" description="Polar residues" evidence="1">
    <location>
        <begin position="212"/>
        <end position="224"/>
    </location>
</feature>
<feature type="compositionally biased region" description="Polar residues" evidence="1">
    <location>
        <begin position="146"/>
        <end position="158"/>
    </location>
</feature>
<comment type="caution">
    <text evidence="2">The sequence shown here is derived from an EMBL/GenBank/DDBJ whole genome shotgun (WGS) entry which is preliminary data.</text>
</comment>
<dbReference type="EMBL" id="JACGCI010000029">
    <property type="protein sequence ID" value="KAF6755582.1"/>
    <property type="molecule type" value="Genomic_DNA"/>
</dbReference>
<protein>
    <submittedName>
        <fullName evidence="2">Uncharacterized protein</fullName>
    </submittedName>
</protein>
<gene>
    <name evidence="2" type="ORF">DFP72DRAFT_1169464</name>
</gene>
<organism evidence="2 3">
    <name type="scientific">Ephemerocybe angulata</name>
    <dbReference type="NCBI Taxonomy" id="980116"/>
    <lineage>
        <taxon>Eukaryota</taxon>
        <taxon>Fungi</taxon>
        <taxon>Dikarya</taxon>
        <taxon>Basidiomycota</taxon>
        <taxon>Agaricomycotina</taxon>
        <taxon>Agaricomycetes</taxon>
        <taxon>Agaricomycetidae</taxon>
        <taxon>Agaricales</taxon>
        <taxon>Agaricineae</taxon>
        <taxon>Psathyrellaceae</taxon>
        <taxon>Ephemerocybe</taxon>
    </lineage>
</organism>
<sequence length="295" mass="32185">MQLADHKRRRRPSSPLVSPLAASASSLVSTPLNKLLLSYQSPRMPSHRRISVGRRQRMRIDYLLLRPSAYQQAAPGERMRMNEMLLGLSGSAPLCPGVLGVPSTPTISQSSITSESSNSTTVSPRAPQVPIGRTRPIAGHGHAQPVVSSPSLRLNTPAPSARMDTPTPSLRMDSPTPSFQMEGTPALSVRMDTPAPSLRMDTPTPSCRMDTPTPSSCRMDTPTPSFRMETPTPSIEVDHERNDDDDDDALSYISMDTIVPARRTQVDMEALRESLQYLREAVRVLSVMIEGASST</sequence>
<dbReference type="AlphaFoldDB" id="A0A8H6M906"/>
<evidence type="ECO:0000256" key="1">
    <source>
        <dbReference type="SAM" id="MobiDB-lite"/>
    </source>
</evidence>